<name>A0ABS5EC46_9PROT</name>
<dbReference type="PROSITE" id="PS50850">
    <property type="entry name" value="MFS"/>
    <property type="match status" value="1"/>
</dbReference>
<protein>
    <submittedName>
        <fullName evidence="6">MFS transporter</fullName>
    </submittedName>
</protein>
<feature type="transmembrane region" description="Helical" evidence="4">
    <location>
        <begin position="21"/>
        <end position="45"/>
    </location>
</feature>
<feature type="transmembrane region" description="Helical" evidence="4">
    <location>
        <begin position="367"/>
        <end position="387"/>
    </location>
</feature>
<dbReference type="RefSeq" id="WP_211865922.1">
    <property type="nucleotide sequence ID" value="NZ_JAAEDI010000003.1"/>
</dbReference>
<feature type="transmembrane region" description="Helical" evidence="4">
    <location>
        <begin position="217"/>
        <end position="242"/>
    </location>
</feature>
<feature type="transmembrane region" description="Helical" evidence="4">
    <location>
        <begin position="85"/>
        <end position="104"/>
    </location>
</feature>
<proteinExistence type="predicted"/>
<feature type="transmembrane region" description="Helical" evidence="4">
    <location>
        <begin position="110"/>
        <end position="135"/>
    </location>
</feature>
<feature type="transmembrane region" description="Helical" evidence="4">
    <location>
        <begin position="147"/>
        <end position="167"/>
    </location>
</feature>
<dbReference type="PANTHER" id="PTHR11360">
    <property type="entry name" value="MONOCARBOXYLATE TRANSPORTER"/>
    <property type="match status" value="1"/>
</dbReference>
<feature type="transmembrane region" description="Helical" evidence="4">
    <location>
        <begin position="248"/>
        <end position="266"/>
    </location>
</feature>
<feature type="transmembrane region" description="Helical" evidence="4">
    <location>
        <begin position="304"/>
        <end position="323"/>
    </location>
</feature>
<feature type="domain" description="Major facilitator superfamily (MFS) profile" evidence="5">
    <location>
        <begin position="1"/>
        <end position="396"/>
    </location>
</feature>
<keyword evidence="3 4" id="KW-0472">Membrane</keyword>
<dbReference type="InterPro" id="IPR036259">
    <property type="entry name" value="MFS_trans_sf"/>
</dbReference>
<dbReference type="Proteomes" id="UP000698752">
    <property type="component" value="Unassembled WGS sequence"/>
</dbReference>
<feature type="transmembrane region" description="Helical" evidence="4">
    <location>
        <begin position="335"/>
        <end position="355"/>
    </location>
</feature>
<dbReference type="InterPro" id="IPR011701">
    <property type="entry name" value="MFS"/>
</dbReference>
<dbReference type="InterPro" id="IPR050327">
    <property type="entry name" value="Proton-linked_MCT"/>
</dbReference>
<accession>A0ABS5EC46</accession>
<dbReference type="InterPro" id="IPR020846">
    <property type="entry name" value="MFS_dom"/>
</dbReference>
<organism evidence="6 7">
    <name type="scientific">Neoroseomonas terrae</name>
    <dbReference type="NCBI Taxonomy" id="424799"/>
    <lineage>
        <taxon>Bacteria</taxon>
        <taxon>Pseudomonadati</taxon>
        <taxon>Pseudomonadota</taxon>
        <taxon>Alphaproteobacteria</taxon>
        <taxon>Acetobacterales</taxon>
        <taxon>Acetobacteraceae</taxon>
        <taxon>Neoroseomonas</taxon>
    </lineage>
</organism>
<evidence type="ECO:0000256" key="2">
    <source>
        <dbReference type="ARBA" id="ARBA00022989"/>
    </source>
</evidence>
<evidence type="ECO:0000313" key="7">
    <source>
        <dbReference type="Proteomes" id="UP000698752"/>
    </source>
</evidence>
<dbReference type="Gene3D" id="1.20.1250.20">
    <property type="entry name" value="MFS general substrate transporter like domains"/>
    <property type="match status" value="1"/>
</dbReference>
<feature type="transmembrane region" description="Helical" evidence="4">
    <location>
        <begin position="51"/>
        <end position="78"/>
    </location>
</feature>
<evidence type="ECO:0000256" key="1">
    <source>
        <dbReference type="ARBA" id="ARBA00022692"/>
    </source>
</evidence>
<feature type="transmembrane region" description="Helical" evidence="4">
    <location>
        <begin position="173"/>
        <end position="196"/>
    </location>
</feature>
<keyword evidence="2 4" id="KW-1133">Transmembrane helix</keyword>
<gene>
    <name evidence="6" type="ORF">GXW78_02880</name>
</gene>
<keyword evidence="1 4" id="KW-0812">Transmembrane</keyword>
<evidence type="ECO:0000313" key="6">
    <source>
        <dbReference type="EMBL" id="MBR0648595.1"/>
    </source>
</evidence>
<evidence type="ECO:0000256" key="4">
    <source>
        <dbReference type="SAM" id="Phobius"/>
    </source>
</evidence>
<evidence type="ECO:0000259" key="5">
    <source>
        <dbReference type="PROSITE" id="PS50850"/>
    </source>
</evidence>
<dbReference type="EMBL" id="JAAEDI010000003">
    <property type="protein sequence ID" value="MBR0648595.1"/>
    <property type="molecule type" value="Genomic_DNA"/>
</dbReference>
<dbReference type="Pfam" id="PF07690">
    <property type="entry name" value="MFS_1"/>
    <property type="match status" value="1"/>
</dbReference>
<keyword evidence="7" id="KW-1185">Reference proteome</keyword>
<sequence>MNSTSPSGDTSARNLSWHVPATLGLTQIVQWGTLFYSFSLLMPAIVRDTGWGSGIVVGAFSAALLAEACTAMVIGLLLDRVGARWIMTAGSVVSALGLWLAGQVETIWEFYAVWILIGATMPAALYQAAFAAVAASSAPNSARRGMTVVSFAGGLASTVFWPATAFLVDSLGWRGACATLAALNLACALPHLLMPGPAAKRMKARGQQRADQSPPRVAFVLLLVAYATMGLASGIVAVHLVPMLSEKGLGASAVILASMVGVAQVLGRIVEFAVGSRASLRTVTAVSLMLLGISFVGLAVGHSVAVLGSALLLFGAANGVLTIMRGALPAQLFSVAIYGSVSGVLSAAHAVARAAGPLALAWSREHAASYSPGMLTVALLCFGSVLLMQSAVPRTGPAGSGALRQGAE</sequence>
<comment type="caution">
    <text evidence="6">The sequence shown here is derived from an EMBL/GenBank/DDBJ whole genome shotgun (WGS) entry which is preliminary data.</text>
</comment>
<evidence type="ECO:0000256" key="3">
    <source>
        <dbReference type="ARBA" id="ARBA00023136"/>
    </source>
</evidence>
<dbReference type="SUPFAM" id="SSF103473">
    <property type="entry name" value="MFS general substrate transporter"/>
    <property type="match status" value="1"/>
</dbReference>
<feature type="transmembrane region" description="Helical" evidence="4">
    <location>
        <begin position="278"/>
        <end position="298"/>
    </location>
</feature>
<reference evidence="7" key="1">
    <citation type="journal article" date="2021" name="Syst. Appl. Microbiol.">
        <title>Roseomonas hellenica sp. nov., isolated from roots of wild-growing Alkanna tinctoria.</title>
        <authorList>
            <person name="Rat A."/>
            <person name="Naranjo H.D."/>
            <person name="Lebbe L."/>
            <person name="Cnockaert M."/>
            <person name="Krigas N."/>
            <person name="Grigoriadou K."/>
            <person name="Maloupa E."/>
            <person name="Willems A."/>
        </authorList>
    </citation>
    <scope>NUCLEOTIDE SEQUENCE [LARGE SCALE GENOMIC DNA]</scope>
    <source>
        <strain evidence="7">LMG 31159</strain>
    </source>
</reference>